<dbReference type="Pfam" id="PF13365">
    <property type="entry name" value="Trypsin_2"/>
    <property type="match status" value="1"/>
</dbReference>
<dbReference type="SMART" id="SM00028">
    <property type="entry name" value="TPR"/>
    <property type="match status" value="5"/>
</dbReference>
<protein>
    <submittedName>
        <fullName evidence="3">Lipopolysaccharide assembly protein B</fullName>
    </submittedName>
</protein>
<keyword evidence="2" id="KW-0802">TPR repeat</keyword>
<dbReference type="Gene3D" id="1.25.40.10">
    <property type="entry name" value="Tetratricopeptide repeat domain"/>
    <property type="match status" value="2"/>
</dbReference>
<dbReference type="InterPro" id="IPR011990">
    <property type="entry name" value="TPR-like_helical_dom_sf"/>
</dbReference>
<dbReference type="SUPFAM" id="SSF50494">
    <property type="entry name" value="Trypsin-like serine proteases"/>
    <property type="match status" value="1"/>
</dbReference>
<dbReference type="InterPro" id="IPR019734">
    <property type="entry name" value="TPR_rpt"/>
</dbReference>
<dbReference type="AlphaFoldDB" id="A0A5J4RIG2"/>
<dbReference type="InterPro" id="IPR050498">
    <property type="entry name" value="Ycf3"/>
</dbReference>
<accession>A0A5J4RIG2</accession>
<proteinExistence type="predicted"/>
<keyword evidence="1" id="KW-0677">Repeat</keyword>
<reference evidence="3" key="1">
    <citation type="submission" date="2019-03" db="EMBL/GenBank/DDBJ databases">
        <title>Single cell metagenomics reveals metabolic interactions within the superorganism composed of flagellate Streblomastix strix and complex community of Bacteroidetes bacteria on its surface.</title>
        <authorList>
            <person name="Treitli S.C."/>
            <person name="Kolisko M."/>
            <person name="Husnik F."/>
            <person name="Keeling P."/>
            <person name="Hampl V."/>
        </authorList>
    </citation>
    <scope>NUCLEOTIDE SEQUENCE</scope>
    <source>
        <strain evidence="3">STM</strain>
    </source>
</reference>
<evidence type="ECO:0000313" key="3">
    <source>
        <dbReference type="EMBL" id="KAA6333687.1"/>
    </source>
</evidence>
<dbReference type="Pfam" id="PF13432">
    <property type="entry name" value="TPR_16"/>
    <property type="match status" value="1"/>
</dbReference>
<sequence length="566" mass="63827">MKKYIVLLIICYLSTLCSWAQVPKWMDKAKYSVFSVITYDTDDKILSTGNGFFVSENGIALSDYSLFKGAQRAVIIDVGGKQMPVDAILGFNTMYDVIKFRVKTDKKVSALSIASIPPIIDSDVYLLPYSTQKDHSFTVGKIKEIAKIGDNHQYYTLTMPLKDKMVSCPVVTAEGKVFGLAQKSFGKDTITICYATEASFALSLAMNALSLGDVALKDIKIKKGLPDTEEQALVFLFIASSQYTPEEYAVILDDFIAQYPNNIDGYVRRATHYVSISTDKATIDKAAKDMEQALKIAQNKNEIYYTKAKLIYNYQLNNPQKTYKDWTYDLAITEIHRALALDSLPVYIQLEGDIHFARGDYDAAFACYEKVTHTNFASSEVFFNAAKAKELAQGDIHEVIILLDSCIARCPQPIDSRHAPYLLERAQAKMNVEQYSQAVSDYDMYYDAVGGSVNDVFYYYREQAAMQTKLFQRALDDIHKAIELNPEDVNYHAELAVIHLRLKRYEEAIEALNKALSIDSKYAEAYRLMGLCRLQLQQKNEACADFTTAKELGDTLVDALIEKYCK</sequence>
<comment type="caution">
    <text evidence="3">The sequence shown here is derived from an EMBL/GenBank/DDBJ whole genome shotgun (WGS) entry which is preliminary data.</text>
</comment>
<dbReference type="PROSITE" id="PS50005">
    <property type="entry name" value="TPR"/>
    <property type="match status" value="2"/>
</dbReference>
<name>A0A5J4RIG2_9ZZZZ</name>
<gene>
    <name evidence="3" type="ORF">EZS27_017924</name>
</gene>
<evidence type="ECO:0000256" key="2">
    <source>
        <dbReference type="ARBA" id="ARBA00022803"/>
    </source>
</evidence>
<dbReference type="Gene3D" id="2.40.10.120">
    <property type="match status" value="1"/>
</dbReference>
<dbReference type="PANTHER" id="PTHR44858">
    <property type="entry name" value="TETRATRICOPEPTIDE REPEAT PROTEIN 6"/>
    <property type="match status" value="1"/>
</dbReference>
<dbReference type="SUPFAM" id="SSF48452">
    <property type="entry name" value="TPR-like"/>
    <property type="match status" value="2"/>
</dbReference>
<dbReference type="EMBL" id="SNRY01001083">
    <property type="protein sequence ID" value="KAA6333687.1"/>
    <property type="molecule type" value="Genomic_DNA"/>
</dbReference>
<organism evidence="3">
    <name type="scientific">termite gut metagenome</name>
    <dbReference type="NCBI Taxonomy" id="433724"/>
    <lineage>
        <taxon>unclassified sequences</taxon>
        <taxon>metagenomes</taxon>
        <taxon>organismal metagenomes</taxon>
    </lineage>
</organism>
<dbReference type="PANTHER" id="PTHR44858:SF1">
    <property type="entry name" value="UDP-N-ACETYLGLUCOSAMINE--PEPTIDE N-ACETYLGLUCOSAMINYLTRANSFERASE SPINDLY-RELATED"/>
    <property type="match status" value="1"/>
</dbReference>
<evidence type="ECO:0000256" key="1">
    <source>
        <dbReference type="ARBA" id="ARBA00022737"/>
    </source>
</evidence>
<dbReference type="InterPro" id="IPR009003">
    <property type="entry name" value="Peptidase_S1_PA"/>
</dbReference>